<evidence type="ECO:0000256" key="4">
    <source>
        <dbReference type="ARBA" id="ARBA00022490"/>
    </source>
</evidence>
<sequence>MRLLAAREHSQAELRRKLCARSYDGAAVDEVLDQLIQRHLQSDDRFTEQYISSRQGRGFGPVRIRAELRERGIDGGLIGDHLDGQDEQWVEYLRQAHDKKFGAVLPTDLTEKARRVRFLEYRGFTGSQIRGFFLQLEPCNL</sequence>
<accession>A0A3B1ATZ7</accession>
<organism evidence="8">
    <name type="scientific">hydrothermal vent metagenome</name>
    <dbReference type="NCBI Taxonomy" id="652676"/>
    <lineage>
        <taxon>unclassified sequences</taxon>
        <taxon>metagenomes</taxon>
        <taxon>ecological metagenomes</taxon>
    </lineage>
</organism>
<dbReference type="InterPro" id="IPR053926">
    <property type="entry name" value="RecX_HTH_1st"/>
</dbReference>
<comment type="similarity">
    <text evidence="2">Belongs to the RecX family.</text>
</comment>
<dbReference type="EMBL" id="UOFX01000002">
    <property type="protein sequence ID" value="VAX05191.1"/>
    <property type="molecule type" value="Genomic_DNA"/>
</dbReference>
<dbReference type="HAMAP" id="MF_01114">
    <property type="entry name" value="RecX"/>
    <property type="match status" value="1"/>
</dbReference>
<feature type="domain" description="RecX first three-helical" evidence="7">
    <location>
        <begin position="1"/>
        <end position="35"/>
    </location>
</feature>
<gene>
    <name evidence="8" type="ORF">MNBD_GAMMA26-2098</name>
</gene>
<dbReference type="PANTHER" id="PTHR33602:SF1">
    <property type="entry name" value="REGULATORY PROTEIN RECX FAMILY PROTEIN"/>
    <property type="match status" value="1"/>
</dbReference>
<dbReference type="GO" id="GO:0005737">
    <property type="term" value="C:cytoplasm"/>
    <property type="evidence" value="ECO:0007669"/>
    <property type="project" value="UniProtKB-SubCell"/>
</dbReference>
<evidence type="ECO:0000256" key="3">
    <source>
        <dbReference type="ARBA" id="ARBA00018111"/>
    </source>
</evidence>
<reference evidence="8" key="1">
    <citation type="submission" date="2018-06" db="EMBL/GenBank/DDBJ databases">
        <authorList>
            <person name="Zhirakovskaya E."/>
        </authorList>
    </citation>
    <scope>NUCLEOTIDE SEQUENCE</scope>
</reference>
<evidence type="ECO:0000313" key="8">
    <source>
        <dbReference type="EMBL" id="VAX05191.1"/>
    </source>
</evidence>
<name>A0A3B1ATZ7_9ZZZZ</name>
<dbReference type="InterPro" id="IPR053925">
    <property type="entry name" value="RecX_HTH_3rd"/>
</dbReference>
<dbReference type="Pfam" id="PF21982">
    <property type="entry name" value="RecX_HTH1"/>
    <property type="match status" value="1"/>
</dbReference>
<evidence type="ECO:0000256" key="2">
    <source>
        <dbReference type="ARBA" id="ARBA00009695"/>
    </source>
</evidence>
<dbReference type="InterPro" id="IPR003783">
    <property type="entry name" value="Regulatory_RecX"/>
</dbReference>
<dbReference type="Gene3D" id="1.10.10.10">
    <property type="entry name" value="Winged helix-like DNA-binding domain superfamily/Winged helix DNA-binding domain"/>
    <property type="match status" value="3"/>
</dbReference>
<evidence type="ECO:0000259" key="6">
    <source>
        <dbReference type="Pfam" id="PF21981"/>
    </source>
</evidence>
<evidence type="ECO:0000259" key="7">
    <source>
        <dbReference type="Pfam" id="PF21982"/>
    </source>
</evidence>
<dbReference type="Pfam" id="PF02631">
    <property type="entry name" value="RecX_HTH2"/>
    <property type="match status" value="1"/>
</dbReference>
<dbReference type="GO" id="GO:0006282">
    <property type="term" value="P:regulation of DNA repair"/>
    <property type="evidence" value="ECO:0007669"/>
    <property type="project" value="InterPro"/>
</dbReference>
<evidence type="ECO:0000259" key="5">
    <source>
        <dbReference type="Pfam" id="PF02631"/>
    </source>
</evidence>
<dbReference type="Pfam" id="PF21981">
    <property type="entry name" value="RecX_HTH3"/>
    <property type="match status" value="1"/>
</dbReference>
<keyword evidence="4" id="KW-0963">Cytoplasm</keyword>
<protein>
    <recommendedName>
        <fullName evidence="3">Regulatory protein RecX</fullName>
    </recommendedName>
</protein>
<comment type="subcellular location">
    <subcellularLocation>
        <location evidence="1">Cytoplasm</location>
    </subcellularLocation>
</comment>
<dbReference type="InterPro" id="IPR053924">
    <property type="entry name" value="RecX_HTH_2nd"/>
</dbReference>
<evidence type="ECO:0000256" key="1">
    <source>
        <dbReference type="ARBA" id="ARBA00004496"/>
    </source>
</evidence>
<proteinExistence type="inferred from homology"/>
<dbReference type="InterPro" id="IPR036388">
    <property type="entry name" value="WH-like_DNA-bd_sf"/>
</dbReference>
<dbReference type="AlphaFoldDB" id="A0A3B1ATZ7"/>
<feature type="domain" description="RecX third three-helical" evidence="6">
    <location>
        <begin position="86"/>
        <end position="130"/>
    </location>
</feature>
<feature type="domain" description="RecX second three-helical" evidence="5">
    <location>
        <begin position="42"/>
        <end position="79"/>
    </location>
</feature>
<dbReference type="PANTHER" id="PTHR33602">
    <property type="entry name" value="REGULATORY PROTEIN RECX FAMILY PROTEIN"/>
    <property type="match status" value="1"/>
</dbReference>